<keyword evidence="2" id="KW-0813">Transport</keyword>
<comment type="similarity">
    <text evidence="7">Belongs to the major facilitator superfamily. Drug:H(+) antiporter-3 (DHA3) (TC 2.A.1.21) family.</text>
</comment>
<evidence type="ECO:0000256" key="4">
    <source>
        <dbReference type="ARBA" id="ARBA00022692"/>
    </source>
</evidence>
<feature type="transmembrane region" description="Helical" evidence="9">
    <location>
        <begin position="229"/>
        <end position="254"/>
    </location>
</feature>
<feature type="transmembrane region" description="Helical" evidence="9">
    <location>
        <begin position="21"/>
        <end position="45"/>
    </location>
</feature>
<evidence type="ECO:0000313" key="11">
    <source>
        <dbReference type="EMBL" id="KMS67727.1"/>
    </source>
</evidence>
<name>A0A0J7YW84_STRVR</name>
<dbReference type="GO" id="GO:0005886">
    <property type="term" value="C:plasma membrane"/>
    <property type="evidence" value="ECO:0007669"/>
    <property type="project" value="UniProtKB-SubCell"/>
</dbReference>
<dbReference type="EMBL" id="LFNT01000093">
    <property type="protein sequence ID" value="KMS67727.1"/>
    <property type="molecule type" value="Genomic_DNA"/>
</dbReference>
<feature type="domain" description="Major facilitator superfamily (MFS) profile" evidence="10">
    <location>
        <begin position="228"/>
        <end position="413"/>
    </location>
</feature>
<dbReference type="RefSeq" id="WP_048586697.1">
    <property type="nucleotide sequence ID" value="NZ_LFNT01000093.1"/>
</dbReference>
<keyword evidence="6 9" id="KW-0472">Membrane</keyword>
<dbReference type="AlphaFoldDB" id="A0A0J7YW84"/>
<organism evidence="11 12">
    <name type="scientific">Streptomyces viridochromogenes</name>
    <dbReference type="NCBI Taxonomy" id="1938"/>
    <lineage>
        <taxon>Bacteria</taxon>
        <taxon>Bacillati</taxon>
        <taxon>Actinomycetota</taxon>
        <taxon>Actinomycetes</taxon>
        <taxon>Kitasatosporales</taxon>
        <taxon>Streptomycetaceae</taxon>
        <taxon>Streptomyces</taxon>
    </lineage>
</organism>
<evidence type="ECO:0000259" key="10">
    <source>
        <dbReference type="PROSITE" id="PS50850"/>
    </source>
</evidence>
<dbReference type="PANTHER" id="PTHR23513">
    <property type="entry name" value="INTEGRAL MEMBRANE EFFLUX PROTEIN-RELATED"/>
    <property type="match status" value="1"/>
</dbReference>
<evidence type="ECO:0000256" key="7">
    <source>
        <dbReference type="ARBA" id="ARBA00038075"/>
    </source>
</evidence>
<dbReference type="PATRIC" id="fig|1938.3.peg.9911"/>
<keyword evidence="5 9" id="KW-1133">Transmembrane helix</keyword>
<feature type="transmembrane region" description="Helical" evidence="9">
    <location>
        <begin position="266"/>
        <end position="283"/>
    </location>
</feature>
<dbReference type="PROSITE" id="PS50850">
    <property type="entry name" value="MFS"/>
    <property type="match status" value="1"/>
</dbReference>
<keyword evidence="4 9" id="KW-0812">Transmembrane</keyword>
<dbReference type="InterPro" id="IPR011701">
    <property type="entry name" value="MFS"/>
</dbReference>
<dbReference type="PANTHER" id="PTHR23513:SF9">
    <property type="entry name" value="ENTEROBACTIN EXPORTER ENTS"/>
    <property type="match status" value="1"/>
</dbReference>
<protein>
    <recommendedName>
        <fullName evidence="8">Multidrug efflux pump Tap</fullName>
    </recommendedName>
</protein>
<gene>
    <name evidence="11" type="ORF">ACM01_41645</name>
</gene>
<dbReference type="Proteomes" id="UP000037432">
    <property type="component" value="Unassembled WGS sequence"/>
</dbReference>
<keyword evidence="3" id="KW-1003">Cell membrane</keyword>
<dbReference type="Gene3D" id="1.20.1250.20">
    <property type="entry name" value="MFS general substrate transporter like domains"/>
    <property type="match status" value="2"/>
</dbReference>
<dbReference type="Pfam" id="PF07690">
    <property type="entry name" value="MFS_1"/>
    <property type="match status" value="1"/>
</dbReference>
<comment type="subcellular location">
    <subcellularLocation>
        <location evidence="1">Cell inner membrane</location>
        <topology evidence="1">Multi-pass membrane protein</topology>
    </subcellularLocation>
</comment>
<proteinExistence type="inferred from homology"/>
<evidence type="ECO:0000256" key="1">
    <source>
        <dbReference type="ARBA" id="ARBA00004429"/>
    </source>
</evidence>
<dbReference type="InterPro" id="IPR036259">
    <property type="entry name" value="MFS_trans_sf"/>
</dbReference>
<accession>A0A0J7YW84</accession>
<reference evidence="11 12" key="1">
    <citation type="submission" date="2015-06" db="EMBL/GenBank/DDBJ databases">
        <authorList>
            <person name="Ju K.-S."/>
            <person name="Doroghazi J.R."/>
            <person name="Metcalf W.W."/>
        </authorList>
    </citation>
    <scope>NUCLEOTIDE SEQUENCE [LARGE SCALE GENOMIC DNA]</scope>
    <source>
        <strain evidence="11 12">NRRL 3414</strain>
    </source>
</reference>
<evidence type="ECO:0000256" key="5">
    <source>
        <dbReference type="ARBA" id="ARBA00022989"/>
    </source>
</evidence>
<evidence type="ECO:0000256" key="3">
    <source>
        <dbReference type="ARBA" id="ARBA00022475"/>
    </source>
</evidence>
<evidence type="ECO:0000256" key="9">
    <source>
        <dbReference type="SAM" id="Phobius"/>
    </source>
</evidence>
<evidence type="ECO:0000256" key="8">
    <source>
        <dbReference type="ARBA" id="ARBA00040914"/>
    </source>
</evidence>
<feature type="transmembrane region" description="Helical" evidence="9">
    <location>
        <begin position="82"/>
        <end position="102"/>
    </location>
</feature>
<evidence type="ECO:0000313" key="12">
    <source>
        <dbReference type="Proteomes" id="UP000037432"/>
    </source>
</evidence>
<feature type="transmembrane region" description="Helical" evidence="9">
    <location>
        <begin position="380"/>
        <end position="400"/>
    </location>
</feature>
<evidence type="ECO:0000256" key="6">
    <source>
        <dbReference type="ARBA" id="ARBA00023136"/>
    </source>
</evidence>
<comment type="caution">
    <text evidence="11">The sequence shown here is derived from an EMBL/GenBank/DDBJ whole genome shotgun (WGS) entry which is preliminary data.</text>
</comment>
<feature type="transmembrane region" description="Helical" evidence="9">
    <location>
        <begin position="51"/>
        <end position="75"/>
    </location>
</feature>
<feature type="transmembrane region" description="Helical" evidence="9">
    <location>
        <begin position="290"/>
        <end position="313"/>
    </location>
</feature>
<dbReference type="SUPFAM" id="SSF103473">
    <property type="entry name" value="MFS general substrate transporter"/>
    <property type="match status" value="1"/>
</dbReference>
<feature type="transmembrane region" description="Helical" evidence="9">
    <location>
        <begin position="179"/>
        <end position="197"/>
    </location>
</feature>
<dbReference type="GO" id="GO:0022857">
    <property type="term" value="F:transmembrane transporter activity"/>
    <property type="evidence" value="ECO:0007669"/>
    <property type="project" value="InterPro"/>
</dbReference>
<evidence type="ECO:0000256" key="2">
    <source>
        <dbReference type="ARBA" id="ARBA00022448"/>
    </source>
</evidence>
<dbReference type="InterPro" id="IPR020846">
    <property type="entry name" value="MFS_dom"/>
</dbReference>
<feature type="transmembrane region" description="Helical" evidence="9">
    <location>
        <begin position="349"/>
        <end position="374"/>
    </location>
</feature>
<sequence length="413" mass="42648">MRPRVGYRHARRSVPTVLRGIYLPRSTDAAAFAMTTYGIPLLVLATTDSAALTGLAFALEWVPRLGAFAFVGALVDRHGTTAVLRYASVGRALVVLAAAFILPTQEAGYGATVTVMLLAASTGILTECSYIAAETAGGIAAREAGDRAHRVQSVLLGIDQVATLSGPALAGFLLQWAGAAGMLIVIAAFSLLTSVLAPNQDHLVKPAVPQLVLKGLHIGWSTLRSLPALGWLVTGLTVSNLTVGLLQAAAPVIIVKQLGHSTADVGLIWSLAAVASLIAVALCRRAIDRFGLWPIGAVSATIAASACLAVSFADTYGSYLTLIAVLMAGEGGMTVVLRTLRSRLIPADVFGATLSLTILLLLLPFPLAGVLVATVPPAQLGHVTTLCAALQALGLFAAFARLRTTPALRTSLA</sequence>
<feature type="transmembrane region" description="Helical" evidence="9">
    <location>
        <begin position="319"/>
        <end position="337"/>
    </location>
</feature>